<dbReference type="InterPro" id="IPR004165">
    <property type="entry name" value="CoA_trans_fam_I"/>
</dbReference>
<protein>
    <submittedName>
        <fullName evidence="2">3-oxoadipate CoA-transferase alpha subunit</fullName>
    </submittedName>
</protein>
<accession>A0A4R7BWS5</accession>
<gene>
    <name evidence="2" type="ORF">EV668_3229</name>
</gene>
<organism evidence="2 3">
    <name type="scientific">Enterovirga rhinocerotis</name>
    <dbReference type="NCBI Taxonomy" id="1339210"/>
    <lineage>
        <taxon>Bacteria</taxon>
        <taxon>Pseudomonadati</taxon>
        <taxon>Pseudomonadota</taxon>
        <taxon>Alphaproteobacteria</taxon>
        <taxon>Hyphomicrobiales</taxon>
        <taxon>Methylobacteriaceae</taxon>
        <taxon>Enterovirga</taxon>
    </lineage>
</organism>
<dbReference type="InterPro" id="IPR037171">
    <property type="entry name" value="NagB/RpiA_transferase-like"/>
</dbReference>
<dbReference type="PANTHER" id="PTHR13707:SF60">
    <property type="entry name" value="ACETATE COA-TRANSFERASE SUBUNIT ALPHA"/>
    <property type="match status" value="1"/>
</dbReference>
<sequence length="226" mass="23920">MIDKFVGSIADALAGIDDGATVLLGGFGAVGQATHLIEGLIEAGPKDLTIVANNAGYGRVGLARLLEAGRVRKLICSFPRIAGSTIFETLYKTGKLELELVPQGTLAERMRAAGAGIPAFYTPTAAGTRLAEGKETREIDGRLYVLERALPGDVALVEAWRADRWGNLAYRAAGRNFNPVAAMAARLTVVQTQHVSPLGELDPESIVTPGIFVDRVIHVPHGDPVL</sequence>
<reference evidence="2 3" key="1">
    <citation type="submission" date="2019-03" db="EMBL/GenBank/DDBJ databases">
        <title>Genomic Encyclopedia of Type Strains, Phase IV (KMG-IV): sequencing the most valuable type-strain genomes for metagenomic binning, comparative biology and taxonomic classification.</title>
        <authorList>
            <person name="Goeker M."/>
        </authorList>
    </citation>
    <scope>NUCLEOTIDE SEQUENCE [LARGE SCALE GENOMIC DNA]</scope>
    <source>
        <strain evidence="2 3">DSM 25903</strain>
    </source>
</reference>
<dbReference type="SMART" id="SM00882">
    <property type="entry name" value="CoA_trans"/>
    <property type="match status" value="1"/>
</dbReference>
<proteinExistence type="predicted"/>
<evidence type="ECO:0000256" key="1">
    <source>
        <dbReference type="ARBA" id="ARBA00022679"/>
    </source>
</evidence>
<keyword evidence="1 2" id="KW-0808">Transferase</keyword>
<dbReference type="PANTHER" id="PTHR13707">
    <property type="entry name" value="KETOACID-COENZYME A TRANSFERASE"/>
    <property type="match status" value="1"/>
</dbReference>
<dbReference type="EMBL" id="SNZR01000013">
    <property type="protein sequence ID" value="TDR90378.1"/>
    <property type="molecule type" value="Genomic_DNA"/>
</dbReference>
<dbReference type="NCBIfam" id="TIGR02429">
    <property type="entry name" value="pcaI_scoA_fam"/>
    <property type="match status" value="1"/>
</dbReference>
<evidence type="ECO:0000313" key="2">
    <source>
        <dbReference type="EMBL" id="TDR90378.1"/>
    </source>
</evidence>
<evidence type="ECO:0000313" key="3">
    <source>
        <dbReference type="Proteomes" id="UP000295122"/>
    </source>
</evidence>
<dbReference type="Pfam" id="PF01144">
    <property type="entry name" value="CoA_trans"/>
    <property type="match status" value="1"/>
</dbReference>
<dbReference type="InterPro" id="IPR012792">
    <property type="entry name" value="3-oxoacid_CoA-transf_A"/>
</dbReference>
<dbReference type="SUPFAM" id="SSF100950">
    <property type="entry name" value="NagB/RpiA/CoA transferase-like"/>
    <property type="match status" value="1"/>
</dbReference>
<dbReference type="OrthoDB" id="9777193at2"/>
<name>A0A4R7BWS5_9HYPH</name>
<dbReference type="Gene3D" id="3.40.1080.10">
    <property type="entry name" value="Glutaconate Coenzyme A-transferase"/>
    <property type="match status" value="1"/>
</dbReference>
<comment type="caution">
    <text evidence="2">The sequence shown here is derived from an EMBL/GenBank/DDBJ whole genome shotgun (WGS) entry which is preliminary data.</text>
</comment>
<dbReference type="AlphaFoldDB" id="A0A4R7BWS5"/>
<dbReference type="Proteomes" id="UP000295122">
    <property type="component" value="Unassembled WGS sequence"/>
</dbReference>
<keyword evidence="3" id="KW-1185">Reference proteome</keyword>
<dbReference type="GO" id="GO:0008410">
    <property type="term" value="F:CoA-transferase activity"/>
    <property type="evidence" value="ECO:0007669"/>
    <property type="project" value="InterPro"/>
</dbReference>